<dbReference type="InterPro" id="IPR036890">
    <property type="entry name" value="HATPase_C_sf"/>
</dbReference>
<dbReference type="Gene3D" id="3.30.1370.100">
    <property type="entry name" value="MutL, C-terminal domain, regulatory subdomain"/>
    <property type="match status" value="1"/>
</dbReference>
<dbReference type="InterPro" id="IPR014762">
    <property type="entry name" value="DNA_mismatch_repair_CS"/>
</dbReference>
<dbReference type="Gene3D" id="3.30.565.10">
    <property type="entry name" value="Histidine kinase-like ATPase, C-terminal domain"/>
    <property type="match status" value="1"/>
</dbReference>
<evidence type="ECO:0000313" key="9">
    <source>
        <dbReference type="Proteomes" id="UP000031623"/>
    </source>
</evidence>
<dbReference type="InterPro" id="IPR014721">
    <property type="entry name" value="Ribsml_uS5_D2-typ_fold_subgr"/>
</dbReference>
<dbReference type="Gene3D" id="3.30.1540.20">
    <property type="entry name" value="MutL, C-terminal domain, dimerisation subdomain"/>
    <property type="match status" value="1"/>
</dbReference>
<dbReference type="Proteomes" id="UP000031623">
    <property type="component" value="Chromosome"/>
</dbReference>
<dbReference type="Pfam" id="PF13589">
    <property type="entry name" value="HATPase_c_3"/>
    <property type="match status" value="1"/>
</dbReference>
<keyword evidence="4 5" id="KW-0234">DNA repair</keyword>
<dbReference type="NCBIfam" id="NF000949">
    <property type="entry name" value="PRK00095.1-2"/>
    <property type="match status" value="1"/>
</dbReference>
<dbReference type="PROSITE" id="PS00058">
    <property type="entry name" value="DNA_MISMATCH_REPAIR_1"/>
    <property type="match status" value="1"/>
</dbReference>
<dbReference type="HOGENOM" id="CLU_004131_4_2_6"/>
<feature type="domain" description="MutL C-terminal dimerisation" evidence="6">
    <location>
        <begin position="435"/>
        <end position="578"/>
    </location>
</feature>
<dbReference type="InterPro" id="IPR020667">
    <property type="entry name" value="DNA_mismatch_repair_MutL"/>
</dbReference>
<dbReference type="Pfam" id="PF08676">
    <property type="entry name" value="MutL_C"/>
    <property type="match status" value="1"/>
</dbReference>
<keyword evidence="9" id="KW-1185">Reference proteome</keyword>
<evidence type="ECO:0000256" key="3">
    <source>
        <dbReference type="ARBA" id="ARBA00022763"/>
    </source>
</evidence>
<dbReference type="OrthoDB" id="9763467at2"/>
<sequence>MINQDIPAIRRLPSLVANQIAAGEVVERPASVVKELLENSLDAQATQIEIEIEQGGIALIRIRDNGFGIRKEELLLALSRHATNKISSLEDLEQLNSLGFRGEALASIAAISRLTLNSRFHNQEMGYGIHLDGREQPTIPEPIAHPIGTTLEVRDLFYNTPARRRFLRTDKTEFGHVHEMIKRLALSCFNVSFKLTHNHKTLMALKIAQPEADKLQRVGMLCGPEFIDHILTVQADCGGMQLSGWITQPTYSRSQPDMQYFFVNGRIIRDKLLNHAVRQAYEDVLHLSRYPGYVLYLQLDPREVDVNVHPTKNEVRFVQSSAVYQFLVHSLQNSLANTCPNQVGSPTSVQVLFKNNSAEAEQSISASHPPITSSGSDSKDNLSLPFASFYPTSSPSALAIQETTQVYQALSAPVLADDELISRETALPIPPLGYALAQLHGSYILAENATGLILVDIHAAHERITYERMKSAWQEDKLVAQMLLVPVMVAVSEREANLAEQQLELFNQLGFDISRIGPEALLVRQVPMLLAATNIAVLVRDVLADLSRFGVSSRLENHIQDLLATLACHTAIRANQSLTLLEMNALLREMEPTQRSNQCNHGRPTWVQLSLKELDSLFLRGR</sequence>
<dbReference type="InterPro" id="IPR042121">
    <property type="entry name" value="MutL_C_regsub"/>
</dbReference>
<evidence type="ECO:0000256" key="1">
    <source>
        <dbReference type="ARBA" id="ARBA00006082"/>
    </source>
</evidence>
<dbReference type="GO" id="GO:0006298">
    <property type="term" value="P:mismatch repair"/>
    <property type="evidence" value="ECO:0007669"/>
    <property type="project" value="UniProtKB-UniRule"/>
</dbReference>
<dbReference type="InterPro" id="IPR037198">
    <property type="entry name" value="MutL_C_sf"/>
</dbReference>
<comment type="function">
    <text evidence="5">This protein is involved in the repair of mismatches in DNA. It is required for dam-dependent methyl-directed DNA mismatch repair. May act as a 'molecular matchmaker', a protein that promotes the formation of a stable complex between two or more DNA-binding proteins in an ATP-dependent manner without itself being part of a final effector complex.</text>
</comment>
<dbReference type="GO" id="GO:0005524">
    <property type="term" value="F:ATP binding"/>
    <property type="evidence" value="ECO:0007669"/>
    <property type="project" value="InterPro"/>
</dbReference>
<evidence type="ECO:0000313" key="8">
    <source>
        <dbReference type="EMBL" id="BAP56906.1"/>
    </source>
</evidence>
<accession>A0A090BVI3</accession>
<dbReference type="InterPro" id="IPR002099">
    <property type="entry name" value="MutL/Mlh/PMS"/>
</dbReference>
<name>A0A090BVI3_9GAMM</name>
<evidence type="ECO:0000259" key="7">
    <source>
        <dbReference type="SMART" id="SM01340"/>
    </source>
</evidence>
<dbReference type="NCBIfam" id="TIGR00585">
    <property type="entry name" value="mutl"/>
    <property type="match status" value="1"/>
</dbReference>
<dbReference type="InterPro" id="IPR013507">
    <property type="entry name" value="DNA_mismatch_S5_2-like"/>
</dbReference>
<dbReference type="EMBL" id="AP014633">
    <property type="protein sequence ID" value="BAP56906.1"/>
    <property type="molecule type" value="Genomic_DNA"/>
</dbReference>
<organism evidence="8 9">
    <name type="scientific">Thioploca ingrica</name>
    <dbReference type="NCBI Taxonomy" id="40754"/>
    <lineage>
        <taxon>Bacteria</taxon>
        <taxon>Pseudomonadati</taxon>
        <taxon>Pseudomonadota</taxon>
        <taxon>Gammaproteobacteria</taxon>
        <taxon>Thiotrichales</taxon>
        <taxon>Thiotrichaceae</taxon>
        <taxon>Thioploca</taxon>
    </lineage>
</organism>
<dbReference type="HAMAP" id="MF_00149">
    <property type="entry name" value="DNA_mis_repair"/>
    <property type="match status" value="1"/>
</dbReference>
<dbReference type="AlphaFoldDB" id="A0A090BVI3"/>
<dbReference type="SUPFAM" id="SSF118116">
    <property type="entry name" value="DNA mismatch repair protein MutL"/>
    <property type="match status" value="1"/>
</dbReference>
<dbReference type="InterPro" id="IPR042120">
    <property type="entry name" value="MutL_C_dimsub"/>
</dbReference>
<dbReference type="InterPro" id="IPR038973">
    <property type="entry name" value="MutL/Mlh/Pms-like"/>
</dbReference>
<dbReference type="KEGG" id="tig:THII_2609"/>
<dbReference type="GO" id="GO:0032300">
    <property type="term" value="C:mismatch repair complex"/>
    <property type="evidence" value="ECO:0007669"/>
    <property type="project" value="InterPro"/>
</dbReference>
<dbReference type="SUPFAM" id="SSF55874">
    <property type="entry name" value="ATPase domain of HSP90 chaperone/DNA topoisomerase II/histidine kinase"/>
    <property type="match status" value="1"/>
</dbReference>
<dbReference type="PANTHER" id="PTHR10073:SF12">
    <property type="entry name" value="DNA MISMATCH REPAIR PROTEIN MLH1"/>
    <property type="match status" value="1"/>
</dbReference>
<evidence type="ECO:0000259" key="6">
    <source>
        <dbReference type="SMART" id="SM00853"/>
    </source>
</evidence>
<dbReference type="GO" id="GO:0030983">
    <property type="term" value="F:mismatched DNA binding"/>
    <property type="evidence" value="ECO:0007669"/>
    <property type="project" value="InterPro"/>
</dbReference>
<evidence type="ECO:0000256" key="2">
    <source>
        <dbReference type="ARBA" id="ARBA00021975"/>
    </source>
</evidence>
<protein>
    <recommendedName>
        <fullName evidence="2 5">DNA mismatch repair protein MutL</fullName>
    </recommendedName>
</protein>
<comment type="similarity">
    <text evidence="1 5">Belongs to the DNA mismatch repair MutL/HexB family.</text>
</comment>
<dbReference type="CDD" id="cd03482">
    <property type="entry name" value="MutL_Trans_MutL"/>
    <property type="match status" value="1"/>
</dbReference>
<dbReference type="SUPFAM" id="SSF54211">
    <property type="entry name" value="Ribosomal protein S5 domain 2-like"/>
    <property type="match status" value="1"/>
</dbReference>
<proteinExistence type="inferred from homology"/>
<dbReference type="GO" id="GO:0140664">
    <property type="term" value="F:ATP-dependent DNA damage sensor activity"/>
    <property type="evidence" value="ECO:0007669"/>
    <property type="project" value="InterPro"/>
</dbReference>
<dbReference type="Pfam" id="PF01119">
    <property type="entry name" value="DNA_mis_repair"/>
    <property type="match status" value="1"/>
</dbReference>
<dbReference type="STRING" id="40754.THII_2609"/>
<reference evidence="8 9" key="1">
    <citation type="journal article" date="2014" name="ISME J.">
        <title>Ecophysiology of Thioploca ingrica as revealed by the complete genome sequence supplemented with proteomic evidence.</title>
        <authorList>
            <person name="Kojima H."/>
            <person name="Ogura Y."/>
            <person name="Yamamoto N."/>
            <person name="Togashi T."/>
            <person name="Mori H."/>
            <person name="Watanabe T."/>
            <person name="Nemoto F."/>
            <person name="Kurokawa K."/>
            <person name="Hayashi T."/>
            <person name="Fukui M."/>
        </authorList>
    </citation>
    <scope>NUCLEOTIDE SEQUENCE [LARGE SCALE GENOMIC DNA]</scope>
</reference>
<dbReference type="CDD" id="cd16926">
    <property type="entry name" value="HATPase_MutL-MLH-PMS-like"/>
    <property type="match status" value="1"/>
</dbReference>
<dbReference type="InterPro" id="IPR014790">
    <property type="entry name" value="MutL_C"/>
</dbReference>
<gene>
    <name evidence="5" type="primary">mutL</name>
    <name evidence="8" type="ORF">THII_2609</name>
</gene>
<dbReference type="PANTHER" id="PTHR10073">
    <property type="entry name" value="DNA MISMATCH REPAIR PROTEIN MLH, PMS, MUTL"/>
    <property type="match status" value="1"/>
</dbReference>
<feature type="domain" description="DNA mismatch repair protein S5" evidence="7">
    <location>
        <begin position="218"/>
        <end position="336"/>
    </location>
</feature>
<evidence type="ECO:0000256" key="5">
    <source>
        <dbReference type="HAMAP-Rule" id="MF_00149"/>
    </source>
</evidence>
<dbReference type="GO" id="GO:0016887">
    <property type="term" value="F:ATP hydrolysis activity"/>
    <property type="evidence" value="ECO:0007669"/>
    <property type="project" value="InterPro"/>
</dbReference>
<evidence type="ECO:0000256" key="4">
    <source>
        <dbReference type="ARBA" id="ARBA00023204"/>
    </source>
</evidence>
<dbReference type="SMART" id="SM01340">
    <property type="entry name" value="DNA_mis_repair"/>
    <property type="match status" value="1"/>
</dbReference>
<dbReference type="InterPro" id="IPR020568">
    <property type="entry name" value="Ribosomal_Su5_D2-typ_SF"/>
</dbReference>
<dbReference type="FunFam" id="3.30.565.10:FF:000003">
    <property type="entry name" value="DNA mismatch repair endonuclease MutL"/>
    <property type="match status" value="1"/>
</dbReference>
<dbReference type="SMART" id="SM00853">
    <property type="entry name" value="MutL_C"/>
    <property type="match status" value="1"/>
</dbReference>
<dbReference type="Gene3D" id="3.30.230.10">
    <property type="match status" value="1"/>
</dbReference>
<keyword evidence="3 5" id="KW-0227">DNA damage</keyword>